<protein>
    <submittedName>
        <fullName evidence="1">Uncharacterized protein</fullName>
    </submittedName>
</protein>
<dbReference type="EMBL" id="QEKQ01000008">
    <property type="protein sequence ID" value="PVY70791.1"/>
    <property type="molecule type" value="Genomic_DNA"/>
</dbReference>
<organism evidence="1 2">
    <name type="scientific">Tamilnaduibacter salinus</name>
    <dbReference type="NCBI Taxonomy" id="1484056"/>
    <lineage>
        <taxon>Bacteria</taxon>
        <taxon>Pseudomonadati</taxon>
        <taxon>Pseudomonadota</taxon>
        <taxon>Gammaproteobacteria</taxon>
        <taxon>Pseudomonadales</taxon>
        <taxon>Marinobacteraceae</taxon>
        <taxon>Tamilnaduibacter</taxon>
    </lineage>
</organism>
<reference evidence="1 2" key="1">
    <citation type="submission" date="2018-04" db="EMBL/GenBank/DDBJ databases">
        <title>Genomic Encyclopedia of Type Strains, Phase IV (KMG-IV): sequencing the most valuable type-strain genomes for metagenomic binning, comparative biology and taxonomic classification.</title>
        <authorList>
            <person name="Goeker M."/>
        </authorList>
    </citation>
    <scope>NUCLEOTIDE SEQUENCE [LARGE SCALE GENOMIC DNA]</scope>
    <source>
        <strain evidence="1 2">DSM 28688</strain>
    </source>
</reference>
<evidence type="ECO:0000313" key="2">
    <source>
        <dbReference type="Proteomes" id="UP000245887"/>
    </source>
</evidence>
<accession>A0A2U1CUZ4</accession>
<dbReference type="Proteomes" id="UP000245887">
    <property type="component" value="Unassembled WGS sequence"/>
</dbReference>
<dbReference type="AlphaFoldDB" id="A0A2U1CUZ4"/>
<name>A0A2U1CUZ4_9GAMM</name>
<proteinExistence type="predicted"/>
<sequence>MVSVLSVFFCGKPNTSWHLRSNRQMVDRHPVLLLTGLLLSAPVAAQSPDNAINLAPLNPDGLGPSFFTYEPDERYYPDKETFWLSPSEWVIRQQSVRSRQVHSLGLWADQTLSGSRRAVPDNESYLRVGFATQSETGELAKMEPEARFRLDLPTVEEKLRLVIESDSEENLPLSERQRDRQLTSETRTEGDITGALRYLGRLSDTVNLSTDVGIRGGLPLNTFARVRSTGYFKLGQHWLTHIDQRLYYFNQDGWGESTWVAFDRTIGEWDFRAASELRWVHRNREFEFSQIVSGFHRANNRSTFNPRIGILGESQPGWRTTEYFTDLNWRYRLYDDWLYSEVIPAINFRREDSFDSHSSLTLRIEMFFARNFR</sequence>
<gene>
    <name evidence="1" type="ORF">C8D92_108147</name>
</gene>
<comment type="caution">
    <text evidence="1">The sequence shown here is derived from an EMBL/GenBank/DDBJ whole genome shotgun (WGS) entry which is preliminary data.</text>
</comment>
<evidence type="ECO:0000313" key="1">
    <source>
        <dbReference type="EMBL" id="PVY70791.1"/>
    </source>
</evidence>